<protein>
    <recommendedName>
        <fullName evidence="4">ATP-binding protein</fullName>
    </recommendedName>
</protein>
<organism evidence="2 3">
    <name type="scientific">Streptomyces silvisoli</name>
    <dbReference type="NCBI Taxonomy" id="3034235"/>
    <lineage>
        <taxon>Bacteria</taxon>
        <taxon>Bacillati</taxon>
        <taxon>Actinomycetota</taxon>
        <taxon>Actinomycetes</taxon>
        <taxon>Kitasatosporales</taxon>
        <taxon>Streptomycetaceae</taxon>
        <taxon>Streptomyces</taxon>
    </lineage>
</organism>
<feature type="region of interest" description="Disordered" evidence="1">
    <location>
        <begin position="1"/>
        <end position="76"/>
    </location>
</feature>
<dbReference type="EMBL" id="JARJBC010000008">
    <property type="protein sequence ID" value="MDF3290716.1"/>
    <property type="molecule type" value="Genomic_DNA"/>
</dbReference>
<feature type="compositionally biased region" description="Acidic residues" evidence="1">
    <location>
        <begin position="43"/>
        <end position="52"/>
    </location>
</feature>
<accession>A0ABT5ZLK6</accession>
<evidence type="ECO:0000313" key="2">
    <source>
        <dbReference type="EMBL" id="MDF3290716.1"/>
    </source>
</evidence>
<evidence type="ECO:0000313" key="3">
    <source>
        <dbReference type="Proteomes" id="UP001216579"/>
    </source>
</evidence>
<proteinExistence type="predicted"/>
<name>A0ABT5ZLK6_9ACTN</name>
<sequence length="728" mass="78426">MTTPQPPAPGEGAAPAPDAPPPTADAPGAVNDDAGDAGSADAPEPEGGEDDERVGSGDDASEATGQLGQGTQRHGHLRHASANIGADFVGGDKYVFLLGGRRERLRPVSPLLVERVRFAFEPPPQWDETRESLRQRRLILLRGAAGHGKTAAAVRLLIGMGDGPIYHLERSVDFGSLIERLENGFGEADIEPGTGFLLDKPDDITNLRGELFQSLETALLGAKATMVVTVEATELADSELLSHVVDLPALESTLGVVSRYLGWKLGGPASVELLEHPEVKALIDSCLGTSSCKAAADLASALCDEYQSGELSVNRIRARLDRLEAEDFEIWAEGLADPALRCFAIALAVLNGLPQEYIAEAARALHARLDADAGSGQPDAAYRDPFAWPRRKLLTRLRAHRTTADAHDEDADTLEYLDPEYPRSVLRHAWHEYAIQHVLLDWFGDLVKSPVGQVRIYAAMALGGLLPKSWGYLQDRVLRRWSLAKDARLRDAVAYVLLAAGGTERLHPQIGAITAAWYADRSRPLGQATAARIHGLCPGGMDPHESVRALMRLATVDHVKVSVAVGDAFADLVAGDDRLAPTVLSALWDGIYDNRARPTCLLAFLIVATSLVVETATEGPEGWPVLLHLATVTEPVQQPLVLLWREALGDDSLNREAQQVLRGWAGIAERDAGLRPVLLDLLAGVVHGDVRCGRIVRRCAQEWVDRDNLAPLTATAGAVHHMLLREGA</sequence>
<feature type="compositionally biased region" description="Low complexity" evidence="1">
    <location>
        <begin position="25"/>
        <end position="42"/>
    </location>
</feature>
<evidence type="ECO:0000256" key="1">
    <source>
        <dbReference type="SAM" id="MobiDB-lite"/>
    </source>
</evidence>
<reference evidence="2 3" key="1">
    <citation type="submission" date="2023-03" db="EMBL/GenBank/DDBJ databases">
        <title>Draft genome sequence of Streptomyces sp. RB6PN23 isolated from peat swamp forest in Thailand.</title>
        <authorList>
            <person name="Klaysubun C."/>
            <person name="Duangmal K."/>
        </authorList>
    </citation>
    <scope>NUCLEOTIDE SEQUENCE [LARGE SCALE GENOMIC DNA]</scope>
    <source>
        <strain evidence="2 3">RB6PN23</strain>
    </source>
</reference>
<dbReference type="Proteomes" id="UP001216579">
    <property type="component" value="Unassembled WGS sequence"/>
</dbReference>
<gene>
    <name evidence="2" type="ORF">P3G67_15975</name>
</gene>
<feature type="compositionally biased region" description="Polar residues" evidence="1">
    <location>
        <begin position="63"/>
        <end position="72"/>
    </location>
</feature>
<evidence type="ECO:0008006" key="4">
    <source>
        <dbReference type="Google" id="ProtNLM"/>
    </source>
</evidence>
<comment type="caution">
    <text evidence="2">The sequence shown here is derived from an EMBL/GenBank/DDBJ whole genome shotgun (WGS) entry which is preliminary data.</text>
</comment>
<dbReference type="RefSeq" id="WP_276094089.1">
    <property type="nucleotide sequence ID" value="NZ_JARJBC010000008.1"/>
</dbReference>
<keyword evidence="3" id="KW-1185">Reference proteome</keyword>